<feature type="region of interest" description="Disordered" evidence="1">
    <location>
        <begin position="45"/>
        <end position="68"/>
    </location>
</feature>
<reference evidence="2" key="2">
    <citation type="submission" date="2020-09" db="EMBL/GenBank/DDBJ databases">
        <authorList>
            <person name="Sun Q."/>
            <person name="Zhou Y."/>
        </authorList>
    </citation>
    <scope>NUCLEOTIDE SEQUENCE</scope>
    <source>
        <strain evidence="2">CGMCC 1.15360</strain>
    </source>
</reference>
<sequence>MRVAIAVTALGLLLGGCQQEPDFDERFDKAQEETSRLAKDIDRQIDETAPPETAPATQVTGAKGRAAN</sequence>
<gene>
    <name evidence="2" type="ORF">GCM10010990_33740</name>
</gene>
<evidence type="ECO:0000313" key="3">
    <source>
        <dbReference type="Proteomes" id="UP000612349"/>
    </source>
</evidence>
<name>A0A916Z7V4_9SPHN</name>
<dbReference type="AlphaFoldDB" id="A0A916Z7V4"/>
<dbReference type="OrthoDB" id="7510996at2"/>
<dbReference type="RefSeq" id="WP_066774803.1">
    <property type="nucleotide sequence ID" value="NZ_BMIP01000010.1"/>
</dbReference>
<evidence type="ECO:0000256" key="1">
    <source>
        <dbReference type="SAM" id="MobiDB-lite"/>
    </source>
</evidence>
<dbReference type="Proteomes" id="UP000612349">
    <property type="component" value="Unassembled WGS sequence"/>
</dbReference>
<dbReference type="PROSITE" id="PS51257">
    <property type="entry name" value="PROKAR_LIPOPROTEIN"/>
    <property type="match status" value="1"/>
</dbReference>
<protein>
    <submittedName>
        <fullName evidence="2">Uncharacterized protein</fullName>
    </submittedName>
</protein>
<proteinExistence type="predicted"/>
<comment type="caution">
    <text evidence="2">The sequence shown here is derived from an EMBL/GenBank/DDBJ whole genome shotgun (WGS) entry which is preliminary data.</text>
</comment>
<organism evidence="2 3">
    <name type="scientific">Croceicoccus mobilis</name>
    <dbReference type="NCBI Taxonomy" id="1703339"/>
    <lineage>
        <taxon>Bacteria</taxon>
        <taxon>Pseudomonadati</taxon>
        <taxon>Pseudomonadota</taxon>
        <taxon>Alphaproteobacteria</taxon>
        <taxon>Sphingomonadales</taxon>
        <taxon>Erythrobacteraceae</taxon>
        <taxon>Croceicoccus</taxon>
    </lineage>
</organism>
<evidence type="ECO:0000313" key="2">
    <source>
        <dbReference type="EMBL" id="GGD81060.1"/>
    </source>
</evidence>
<keyword evidence="3" id="KW-1185">Reference proteome</keyword>
<accession>A0A916Z7V4</accession>
<reference evidence="2" key="1">
    <citation type="journal article" date="2014" name="Int. J. Syst. Evol. Microbiol.">
        <title>Complete genome sequence of Corynebacterium casei LMG S-19264T (=DSM 44701T), isolated from a smear-ripened cheese.</title>
        <authorList>
            <consortium name="US DOE Joint Genome Institute (JGI-PGF)"/>
            <person name="Walter F."/>
            <person name="Albersmeier A."/>
            <person name="Kalinowski J."/>
            <person name="Ruckert C."/>
        </authorList>
    </citation>
    <scope>NUCLEOTIDE SEQUENCE</scope>
    <source>
        <strain evidence="2">CGMCC 1.15360</strain>
    </source>
</reference>
<dbReference type="EMBL" id="BMIP01000010">
    <property type="protein sequence ID" value="GGD81060.1"/>
    <property type="molecule type" value="Genomic_DNA"/>
</dbReference>